<gene>
    <name evidence="1" type="ORF">R53529_LOCUS2458</name>
</gene>
<accession>A0ABN8WE43</accession>
<feature type="non-terminal residue" evidence="1">
    <location>
        <position position="40"/>
    </location>
</feature>
<evidence type="ECO:0000313" key="2">
    <source>
        <dbReference type="Proteomes" id="UP001154259"/>
    </source>
</evidence>
<protein>
    <submittedName>
        <fullName evidence="1">Uncharacterized protein</fullName>
    </submittedName>
</protein>
<organism evidence="1 2">
    <name type="scientific">Commensalibacter communis</name>
    <dbReference type="NCBI Taxonomy" id="2972786"/>
    <lineage>
        <taxon>Bacteria</taxon>
        <taxon>Pseudomonadati</taxon>
        <taxon>Pseudomonadota</taxon>
        <taxon>Alphaproteobacteria</taxon>
        <taxon>Acetobacterales</taxon>
        <taxon>Acetobacteraceae</taxon>
    </lineage>
</organism>
<sequence length="40" mass="5067">MQQFPQFIPLTGRFWHLPKPNNQRTNRHYRCHYSNHVPRY</sequence>
<name>A0ABN8WE43_9PROT</name>
<proteinExistence type="predicted"/>
<reference evidence="1" key="1">
    <citation type="submission" date="2022-10" db="EMBL/GenBank/DDBJ databases">
        <authorList>
            <person name="Botero Cardona J."/>
        </authorList>
    </citation>
    <scope>NUCLEOTIDE SEQUENCE</scope>
    <source>
        <strain evidence="1">R-53529</strain>
    </source>
</reference>
<keyword evidence="2" id="KW-1185">Reference proteome</keyword>
<evidence type="ECO:0000313" key="1">
    <source>
        <dbReference type="EMBL" id="CAI3962289.1"/>
    </source>
</evidence>
<dbReference type="Proteomes" id="UP001154259">
    <property type="component" value="Unassembled WGS sequence"/>
</dbReference>
<dbReference type="EMBL" id="CAMXCS010000041">
    <property type="protein sequence ID" value="CAI3962289.1"/>
    <property type="molecule type" value="Genomic_DNA"/>
</dbReference>
<comment type="caution">
    <text evidence="1">The sequence shown here is derived from an EMBL/GenBank/DDBJ whole genome shotgun (WGS) entry which is preliminary data.</text>
</comment>